<dbReference type="SUPFAM" id="SSF54631">
    <property type="entry name" value="CBS-domain pair"/>
    <property type="match status" value="1"/>
</dbReference>
<evidence type="ECO:0000313" key="4">
    <source>
        <dbReference type="EMBL" id="BAU47953.1"/>
    </source>
</evidence>
<feature type="domain" description="CBS" evidence="3">
    <location>
        <begin position="7"/>
        <end position="63"/>
    </location>
</feature>
<dbReference type="PANTHER" id="PTHR43080:SF2">
    <property type="entry name" value="CBS DOMAIN-CONTAINING PROTEIN"/>
    <property type="match status" value="1"/>
</dbReference>
<dbReference type="Pfam" id="PF00571">
    <property type="entry name" value="CBS"/>
    <property type="match status" value="2"/>
</dbReference>
<keyword evidence="5" id="KW-1185">Reference proteome</keyword>
<feature type="domain" description="CBS" evidence="3">
    <location>
        <begin position="72"/>
        <end position="130"/>
    </location>
</feature>
<dbReference type="PROSITE" id="PS51371">
    <property type="entry name" value="CBS"/>
    <property type="match status" value="2"/>
</dbReference>
<dbReference type="PANTHER" id="PTHR43080">
    <property type="entry name" value="CBS DOMAIN-CONTAINING PROTEIN CBSX3, MITOCHONDRIAL"/>
    <property type="match status" value="1"/>
</dbReference>
<dbReference type="KEGG" id="sva:SVA_1388"/>
<gene>
    <name evidence="4" type="ORF">SVA_1388</name>
</gene>
<evidence type="ECO:0000259" key="3">
    <source>
        <dbReference type="PROSITE" id="PS51371"/>
    </source>
</evidence>
<sequence length="139" mass="15397">MLAREVMSGNIKMIPSNTSVQAAAELMRQMDVGILPVAEEGRLVGTLTDRDIAVRAVAQGADPKATPTREIMSRDVVSCYDDQDAREVARVMERNKVRRVVVVNRDNEAIGLISVDDLAVHPETRMLADEVVMQFSKHH</sequence>
<dbReference type="InterPro" id="IPR000644">
    <property type="entry name" value="CBS_dom"/>
</dbReference>
<keyword evidence="1 2" id="KW-0129">CBS domain</keyword>
<dbReference type="InterPro" id="IPR051257">
    <property type="entry name" value="Diverse_CBS-Domain"/>
</dbReference>
<protein>
    <submittedName>
        <fullName evidence="4">Inosine-5-monophosphate dehydrogenase</fullName>
    </submittedName>
</protein>
<reference evidence="4 5" key="1">
    <citation type="submission" date="2015-08" db="EMBL/GenBank/DDBJ databases">
        <title>Complete genome sequence of Sulfurifustis variabilis.</title>
        <authorList>
            <person name="Miura A."/>
            <person name="Kojima H."/>
            <person name="Fukui M."/>
        </authorList>
    </citation>
    <scope>NUCLEOTIDE SEQUENCE [LARGE SCALE GENOMIC DNA]</scope>
    <source>
        <strain evidence="5">skN76</strain>
    </source>
</reference>
<accession>A0A1B4V322</accession>
<organism evidence="4 5">
    <name type="scientific">Sulfurifustis variabilis</name>
    <dbReference type="NCBI Taxonomy" id="1675686"/>
    <lineage>
        <taxon>Bacteria</taxon>
        <taxon>Pseudomonadati</taxon>
        <taxon>Pseudomonadota</taxon>
        <taxon>Gammaproteobacteria</taxon>
        <taxon>Acidiferrobacterales</taxon>
        <taxon>Acidiferrobacteraceae</taxon>
        <taxon>Sulfurifustis</taxon>
    </lineage>
</organism>
<dbReference type="SMART" id="SM00116">
    <property type="entry name" value="CBS"/>
    <property type="match status" value="2"/>
</dbReference>
<dbReference type="AlphaFoldDB" id="A0A1B4V322"/>
<evidence type="ECO:0000256" key="2">
    <source>
        <dbReference type="PROSITE-ProRule" id="PRU00703"/>
    </source>
</evidence>
<dbReference type="Proteomes" id="UP000218899">
    <property type="component" value="Chromosome"/>
</dbReference>
<name>A0A1B4V322_9GAMM</name>
<dbReference type="EMBL" id="AP014936">
    <property type="protein sequence ID" value="BAU47953.1"/>
    <property type="molecule type" value="Genomic_DNA"/>
</dbReference>
<dbReference type="RefSeq" id="WP_169923997.1">
    <property type="nucleotide sequence ID" value="NZ_AP014936.1"/>
</dbReference>
<proteinExistence type="predicted"/>
<dbReference type="Gene3D" id="3.10.580.10">
    <property type="entry name" value="CBS-domain"/>
    <property type="match status" value="1"/>
</dbReference>
<evidence type="ECO:0000313" key="5">
    <source>
        <dbReference type="Proteomes" id="UP000218899"/>
    </source>
</evidence>
<dbReference type="InterPro" id="IPR046342">
    <property type="entry name" value="CBS_dom_sf"/>
</dbReference>
<evidence type="ECO:0000256" key="1">
    <source>
        <dbReference type="ARBA" id="ARBA00023122"/>
    </source>
</evidence>